<keyword evidence="1" id="KW-0812">Transmembrane</keyword>
<feature type="transmembrane region" description="Helical" evidence="1">
    <location>
        <begin position="64"/>
        <end position="85"/>
    </location>
</feature>
<proteinExistence type="predicted"/>
<sequence>MVAWLAFATGAVVSIGANVLHALDGDGPTDFGRLVAAGWAPVALLLVAELVARARQSGPWWIITLRWSGTAVVAAVAAIVSYGHMRDLLLSYGETALVAHLLPLSVDGLLLVASLALASPDGIDQQHAHGESEKMQVNSNVITSDVARGGRDPWLVNESAPAARDDDEKQQVSPTVVNADGSARGADPVTVTTAHGGDTREQARHAYRAALNKGVPPTGKELAARFGRSESWGRTRIRECRAA</sequence>
<dbReference type="RefSeq" id="WP_193122800.1">
    <property type="nucleotide sequence ID" value="NZ_JADBGI010000013.1"/>
</dbReference>
<dbReference type="Proteomes" id="UP000806528">
    <property type="component" value="Unassembled WGS sequence"/>
</dbReference>
<reference evidence="2 3" key="1">
    <citation type="submission" date="2020-09" db="EMBL/GenBank/DDBJ databases">
        <title>Diversity and distribution of actinomycetes associated with coral in the coast of Hainan.</title>
        <authorList>
            <person name="Li F."/>
        </authorList>
    </citation>
    <scope>NUCLEOTIDE SEQUENCE [LARGE SCALE GENOMIC DNA]</scope>
    <source>
        <strain evidence="2 3">HNM0947</strain>
    </source>
</reference>
<dbReference type="InterPro" id="IPR021235">
    <property type="entry name" value="DUF2637"/>
</dbReference>
<dbReference type="EMBL" id="JADBGI010000013">
    <property type="protein sequence ID" value="MBE3000188.1"/>
    <property type="molecule type" value="Genomic_DNA"/>
</dbReference>
<evidence type="ECO:0000313" key="3">
    <source>
        <dbReference type="Proteomes" id="UP000806528"/>
    </source>
</evidence>
<keyword evidence="1" id="KW-1133">Transmembrane helix</keyword>
<organism evidence="2 3">
    <name type="scientific">Nocardiopsis coralli</name>
    <dbReference type="NCBI Taxonomy" id="2772213"/>
    <lineage>
        <taxon>Bacteria</taxon>
        <taxon>Bacillati</taxon>
        <taxon>Actinomycetota</taxon>
        <taxon>Actinomycetes</taxon>
        <taxon>Streptosporangiales</taxon>
        <taxon>Nocardiopsidaceae</taxon>
        <taxon>Nocardiopsis</taxon>
    </lineage>
</organism>
<protein>
    <submittedName>
        <fullName evidence="2">DUF2637 domain-containing protein</fullName>
    </submittedName>
</protein>
<keyword evidence="1" id="KW-0472">Membrane</keyword>
<accession>A0ABR9P8L4</accession>
<dbReference type="Pfam" id="PF10935">
    <property type="entry name" value="DUF2637"/>
    <property type="match status" value="1"/>
</dbReference>
<evidence type="ECO:0000256" key="1">
    <source>
        <dbReference type="SAM" id="Phobius"/>
    </source>
</evidence>
<name>A0ABR9P8L4_9ACTN</name>
<feature type="transmembrane region" description="Helical" evidence="1">
    <location>
        <begin position="32"/>
        <end position="52"/>
    </location>
</feature>
<feature type="transmembrane region" description="Helical" evidence="1">
    <location>
        <begin position="97"/>
        <end position="118"/>
    </location>
</feature>
<comment type="caution">
    <text evidence="2">The sequence shown here is derived from an EMBL/GenBank/DDBJ whole genome shotgun (WGS) entry which is preliminary data.</text>
</comment>
<evidence type="ECO:0000313" key="2">
    <source>
        <dbReference type="EMBL" id="MBE3000188.1"/>
    </source>
</evidence>
<keyword evidence="3" id="KW-1185">Reference proteome</keyword>
<gene>
    <name evidence="2" type="ORF">IDM40_15980</name>
</gene>